<organism evidence="2 3">
    <name type="scientific">Parasphingorhabdus flavimaris</name>
    <dbReference type="NCBI Taxonomy" id="266812"/>
    <lineage>
        <taxon>Bacteria</taxon>
        <taxon>Pseudomonadati</taxon>
        <taxon>Pseudomonadota</taxon>
        <taxon>Alphaproteobacteria</taxon>
        <taxon>Sphingomonadales</taxon>
        <taxon>Sphingomonadaceae</taxon>
        <taxon>Parasphingorhabdus</taxon>
    </lineage>
</organism>
<feature type="transmembrane region" description="Helical" evidence="1">
    <location>
        <begin position="51"/>
        <end position="69"/>
    </location>
</feature>
<protein>
    <recommendedName>
        <fullName evidence="4">Anti sigma-E protein RseA N-terminal domain-containing protein</fullName>
    </recommendedName>
</protein>
<accession>A0ABX2N3N8</accession>
<proteinExistence type="predicted"/>
<gene>
    <name evidence="2" type="ORF">HUO14_10485</name>
</gene>
<sequence length="98" mass="10350">MPLSDTKLDAMLASLRADQSTEALASDDGFHNDVWLRVGEMNSSRLSRQKSLLAALMFVTALGAGFGTADQPALAMNQTSPLIGGADYSPANLLHVSQ</sequence>
<dbReference type="EMBL" id="JABWMH010000003">
    <property type="protein sequence ID" value="NVD28328.1"/>
    <property type="molecule type" value="Genomic_DNA"/>
</dbReference>
<comment type="caution">
    <text evidence="2">The sequence shown here is derived from an EMBL/GenBank/DDBJ whole genome shotgun (WGS) entry which is preliminary data.</text>
</comment>
<evidence type="ECO:0008006" key="4">
    <source>
        <dbReference type="Google" id="ProtNLM"/>
    </source>
</evidence>
<evidence type="ECO:0000313" key="2">
    <source>
        <dbReference type="EMBL" id="NVD28328.1"/>
    </source>
</evidence>
<evidence type="ECO:0000256" key="1">
    <source>
        <dbReference type="SAM" id="Phobius"/>
    </source>
</evidence>
<dbReference type="Proteomes" id="UP000652427">
    <property type="component" value="Unassembled WGS sequence"/>
</dbReference>
<keyword evidence="1" id="KW-0812">Transmembrane</keyword>
<keyword evidence="3" id="KW-1185">Reference proteome</keyword>
<evidence type="ECO:0000313" key="3">
    <source>
        <dbReference type="Proteomes" id="UP000652427"/>
    </source>
</evidence>
<keyword evidence="1" id="KW-1133">Transmembrane helix</keyword>
<reference evidence="2 3" key="1">
    <citation type="submission" date="2020-06" db="EMBL/GenBank/DDBJ databases">
        <authorList>
            <person name="Kim S.-J."/>
            <person name="Park S.-J."/>
        </authorList>
    </citation>
    <scope>NUCLEOTIDE SEQUENCE [LARGE SCALE GENOMIC DNA]</scope>
    <source>
        <strain evidence="2 3">SW-151</strain>
    </source>
</reference>
<keyword evidence="1" id="KW-0472">Membrane</keyword>
<dbReference type="RefSeq" id="WP_100093779.1">
    <property type="nucleotide sequence ID" value="NZ_JABWMH010000003.1"/>
</dbReference>
<name>A0ABX2N3N8_9SPHN</name>